<evidence type="ECO:0000259" key="7">
    <source>
        <dbReference type="PROSITE" id="PS50850"/>
    </source>
</evidence>
<dbReference type="PANTHER" id="PTHR42718:SF9">
    <property type="entry name" value="MAJOR FACILITATOR SUPERFAMILY MULTIDRUG TRANSPORTER MFSC"/>
    <property type="match status" value="1"/>
</dbReference>
<evidence type="ECO:0000313" key="9">
    <source>
        <dbReference type="Proteomes" id="UP001373159"/>
    </source>
</evidence>
<feature type="transmembrane region" description="Helical" evidence="6">
    <location>
        <begin position="136"/>
        <end position="158"/>
    </location>
</feature>
<keyword evidence="9" id="KW-1185">Reference proteome</keyword>
<proteinExistence type="predicted"/>
<feature type="transmembrane region" description="Helical" evidence="6">
    <location>
        <begin position="396"/>
        <end position="415"/>
    </location>
</feature>
<feature type="transmembrane region" description="Helical" evidence="6">
    <location>
        <begin position="352"/>
        <end position="375"/>
    </location>
</feature>
<dbReference type="EMBL" id="JBANBB010000001">
    <property type="protein sequence ID" value="MEK0307063.1"/>
    <property type="molecule type" value="Genomic_DNA"/>
</dbReference>
<gene>
    <name evidence="8" type="ORF">V8P97_06265</name>
</gene>
<keyword evidence="5 6" id="KW-0472">Membrane</keyword>
<evidence type="ECO:0000256" key="5">
    <source>
        <dbReference type="ARBA" id="ARBA00023136"/>
    </source>
</evidence>
<protein>
    <submittedName>
        <fullName evidence="8">MFS transporter</fullName>
    </submittedName>
</protein>
<feature type="transmembrane region" description="Helical" evidence="6">
    <location>
        <begin position="81"/>
        <end position="101"/>
    </location>
</feature>
<organism evidence="8 9">
    <name type="scientific">Bifidobacterium favimelis</name>
    <dbReference type="NCBI Taxonomy" id="3122979"/>
    <lineage>
        <taxon>Bacteria</taxon>
        <taxon>Bacillati</taxon>
        <taxon>Actinomycetota</taxon>
        <taxon>Actinomycetes</taxon>
        <taxon>Bifidobacteriales</taxon>
        <taxon>Bifidobacteriaceae</taxon>
        <taxon>Bifidobacterium</taxon>
    </lineage>
</organism>
<dbReference type="InterPro" id="IPR011701">
    <property type="entry name" value="MFS"/>
</dbReference>
<dbReference type="SUPFAM" id="SSF103473">
    <property type="entry name" value="MFS general substrate transporter"/>
    <property type="match status" value="1"/>
</dbReference>
<keyword evidence="4 6" id="KW-1133">Transmembrane helix</keyword>
<evidence type="ECO:0000256" key="1">
    <source>
        <dbReference type="ARBA" id="ARBA00004651"/>
    </source>
</evidence>
<keyword evidence="2" id="KW-0813">Transport</keyword>
<evidence type="ECO:0000256" key="2">
    <source>
        <dbReference type="ARBA" id="ARBA00022448"/>
    </source>
</evidence>
<evidence type="ECO:0000256" key="6">
    <source>
        <dbReference type="SAM" id="Phobius"/>
    </source>
</evidence>
<dbReference type="Gene3D" id="1.20.1250.20">
    <property type="entry name" value="MFS general substrate transporter like domains"/>
    <property type="match status" value="1"/>
</dbReference>
<comment type="subcellular location">
    <subcellularLocation>
        <location evidence="1">Cell membrane</location>
        <topology evidence="1">Multi-pass membrane protein</topology>
    </subcellularLocation>
</comment>
<feature type="domain" description="Major facilitator superfamily (MFS) profile" evidence="7">
    <location>
        <begin position="1"/>
        <end position="459"/>
    </location>
</feature>
<feature type="transmembrane region" description="Helical" evidence="6">
    <location>
        <begin position="296"/>
        <end position="316"/>
    </location>
</feature>
<sequence>MVNHVNKRTNLSIVGTAGLAFCGILLETSLNVTFPEMTGYFHTGLSTVQWLTTGYLLVVALTVLGAAWLQHSFSTRSLTAVSVGIFLVSDVMCILAGNFQVLLVGRLLQGVSTGIILPLVFSLIMRKIPLSIQGRYVGSAGMAVALAPSLGPTFGGAVVQMTSWRFIFLIILPIELAFGILALAMADREETRVQPFAGGQFALLAVFLVGLTLALSTLDRPGPLTWGSLAVGLAGLAGGIHLLTHQHERLIQTDVFSNRAFTLCLVLYFLIQFIQIGLTFVLPNMAQSVLGKPSTVAGLILLPGSLLSALCQPITGSYLDGHGLSGRLLGIGSVAFLLSATGFLVLRARLSVLLMVVLYACYMVGVACVFNNLLTVGLQHLPEARMQDGNALFNTLQQYSGAASTGVLAAIISGLPRMGHVGGSTSSAFQFGASWAFVFIFVVVLVMVVVAWSLNRSLAGEEEEPRLN</sequence>
<reference evidence="8 9" key="1">
    <citation type="submission" date="2024-02" db="EMBL/GenBank/DDBJ databases">
        <title>Bifidobacterium honeyensis sp. nov., isolated from the comb honey.</title>
        <authorList>
            <person name="Liu W."/>
            <person name="Li Y."/>
        </authorList>
    </citation>
    <scope>NUCLEOTIDE SEQUENCE [LARGE SCALE GENOMIC DNA]</scope>
    <source>
        <strain evidence="8 9">IMAU50988</strain>
    </source>
</reference>
<dbReference type="RefSeq" id="WP_340469637.1">
    <property type="nucleotide sequence ID" value="NZ_JBANBB010000001.1"/>
</dbReference>
<evidence type="ECO:0000313" key="8">
    <source>
        <dbReference type="EMBL" id="MEK0307063.1"/>
    </source>
</evidence>
<dbReference type="Pfam" id="PF07690">
    <property type="entry name" value="MFS_1"/>
    <property type="match status" value="1"/>
</dbReference>
<feature type="transmembrane region" description="Helical" evidence="6">
    <location>
        <begin position="164"/>
        <end position="184"/>
    </location>
</feature>
<dbReference type="InterPro" id="IPR020846">
    <property type="entry name" value="MFS_dom"/>
</dbReference>
<feature type="transmembrane region" description="Helical" evidence="6">
    <location>
        <begin position="50"/>
        <end position="69"/>
    </location>
</feature>
<feature type="transmembrane region" description="Helical" evidence="6">
    <location>
        <begin position="328"/>
        <end position="346"/>
    </location>
</feature>
<dbReference type="Gene3D" id="1.20.1720.10">
    <property type="entry name" value="Multidrug resistance protein D"/>
    <property type="match status" value="1"/>
</dbReference>
<feature type="transmembrane region" description="Helical" evidence="6">
    <location>
        <begin position="107"/>
        <end position="124"/>
    </location>
</feature>
<feature type="transmembrane region" description="Helical" evidence="6">
    <location>
        <begin position="224"/>
        <end position="244"/>
    </location>
</feature>
<feature type="transmembrane region" description="Helical" evidence="6">
    <location>
        <begin position="12"/>
        <end position="30"/>
    </location>
</feature>
<dbReference type="InterPro" id="IPR036259">
    <property type="entry name" value="MFS_trans_sf"/>
</dbReference>
<evidence type="ECO:0000256" key="4">
    <source>
        <dbReference type="ARBA" id="ARBA00022989"/>
    </source>
</evidence>
<dbReference type="Proteomes" id="UP001373159">
    <property type="component" value="Unassembled WGS sequence"/>
</dbReference>
<feature type="transmembrane region" description="Helical" evidence="6">
    <location>
        <begin position="256"/>
        <end position="276"/>
    </location>
</feature>
<evidence type="ECO:0000256" key="3">
    <source>
        <dbReference type="ARBA" id="ARBA00022692"/>
    </source>
</evidence>
<feature type="transmembrane region" description="Helical" evidence="6">
    <location>
        <begin position="196"/>
        <end position="218"/>
    </location>
</feature>
<accession>A0ABU8ZP91</accession>
<feature type="transmembrane region" description="Helical" evidence="6">
    <location>
        <begin position="435"/>
        <end position="454"/>
    </location>
</feature>
<dbReference type="PROSITE" id="PS50850">
    <property type="entry name" value="MFS"/>
    <property type="match status" value="1"/>
</dbReference>
<keyword evidence="3 6" id="KW-0812">Transmembrane</keyword>
<comment type="caution">
    <text evidence="8">The sequence shown here is derived from an EMBL/GenBank/DDBJ whole genome shotgun (WGS) entry which is preliminary data.</text>
</comment>
<dbReference type="PANTHER" id="PTHR42718">
    <property type="entry name" value="MAJOR FACILITATOR SUPERFAMILY MULTIDRUG TRANSPORTER MFSC"/>
    <property type="match status" value="1"/>
</dbReference>
<name>A0ABU8ZP91_9BIFI</name>
<dbReference type="PRINTS" id="PR01036">
    <property type="entry name" value="TCRTETB"/>
</dbReference>